<evidence type="ECO:0000313" key="3">
    <source>
        <dbReference type="Proteomes" id="UP000018208"/>
    </source>
</evidence>
<keyword evidence="3" id="KW-1185">Reference proteome</keyword>
<sequence>MQVKKSEIQRRRDNQIAMENYKLQQRISNVSHKIHFDKFDQDFAKSSKYQQLHQIYTSPCKETRTIRTSSPIFPKSTPLVDTISPEVLRKIQSKSTTSRVAVSEQTGIFKKSQFVQLPKLLPKRSVFYEKIERIKEKNSELINKPDFNKQTIQNGDPAFSILNLGNRPVSDEFEQQ</sequence>
<dbReference type="EMBL" id="AUWU02000001">
    <property type="protein sequence ID" value="KAH0576947.1"/>
    <property type="molecule type" value="Genomic_DNA"/>
</dbReference>
<reference evidence="2" key="2">
    <citation type="submission" date="2020-12" db="EMBL/GenBank/DDBJ databases">
        <title>New Spironucleus salmonicida genome in near-complete chromosomes.</title>
        <authorList>
            <person name="Xu F."/>
            <person name="Kurt Z."/>
            <person name="Jimenez-Gonzalez A."/>
            <person name="Astvaldsson A."/>
            <person name="Andersson J.O."/>
            <person name="Svard S.G."/>
        </authorList>
    </citation>
    <scope>NUCLEOTIDE SEQUENCE</scope>
    <source>
        <strain evidence="2">ATCC 50377</strain>
    </source>
</reference>
<dbReference type="EMBL" id="KI546100">
    <property type="protein sequence ID" value="EST45347.1"/>
    <property type="molecule type" value="Genomic_DNA"/>
</dbReference>
<accession>V6LLB4</accession>
<gene>
    <name evidence="1" type="ORF">SS50377_14926</name>
    <name evidence="2" type="ORF">SS50377_20293</name>
</gene>
<protein>
    <submittedName>
        <fullName evidence="1">Uncharacterized protein</fullName>
    </submittedName>
</protein>
<evidence type="ECO:0000313" key="1">
    <source>
        <dbReference type="EMBL" id="EST45347.1"/>
    </source>
</evidence>
<dbReference type="Proteomes" id="UP000018208">
    <property type="component" value="Unassembled WGS sequence"/>
</dbReference>
<proteinExistence type="predicted"/>
<organism evidence="1">
    <name type="scientific">Spironucleus salmonicida</name>
    <dbReference type="NCBI Taxonomy" id="348837"/>
    <lineage>
        <taxon>Eukaryota</taxon>
        <taxon>Metamonada</taxon>
        <taxon>Diplomonadida</taxon>
        <taxon>Hexamitidae</taxon>
        <taxon>Hexamitinae</taxon>
        <taxon>Spironucleus</taxon>
    </lineage>
</organism>
<name>V6LLB4_9EUKA</name>
<dbReference type="AlphaFoldDB" id="V6LLB4"/>
<reference evidence="1 2" key="1">
    <citation type="journal article" date="2014" name="PLoS Genet.">
        <title>The Genome of Spironucleus salmonicida Highlights a Fish Pathogen Adapted to Fluctuating Environments.</title>
        <authorList>
            <person name="Xu F."/>
            <person name="Jerlstrom-Hultqvist J."/>
            <person name="Einarsson E."/>
            <person name="Astvaldsson A."/>
            <person name="Svard S.G."/>
            <person name="Andersson J.O."/>
        </authorList>
    </citation>
    <scope>NUCLEOTIDE SEQUENCE</scope>
    <source>
        <strain evidence="2">ATCC 50377</strain>
    </source>
</reference>
<dbReference type="VEuPathDB" id="GiardiaDB:SS50377_20293"/>
<evidence type="ECO:0000313" key="2">
    <source>
        <dbReference type="EMBL" id="KAH0576947.1"/>
    </source>
</evidence>